<protein>
    <recommendedName>
        <fullName evidence="2">CAAX prenyl protease 2/Lysostaphin resistance protein A-like domain-containing protein</fullName>
    </recommendedName>
</protein>
<dbReference type="InterPro" id="IPR052710">
    <property type="entry name" value="CAAX_protease"/>
</dbReference>
<dbReference type="RefSeq" id="WP_025815841.1">
    <property type="nucleotide sequence ID" value="NZ_BAIZ01000013.1"/>
</dbReference>
<dbReference type="Pfam" id="PF02517">
    <property type="entry name" value="Rce1-like"/>
    <property type="match status" value="1"/>
</dbReference>
<evidence type="ECO:0000313" key="3">
    <source>
        <dbReference type="EMBL" id="PXX21597.1"/>
    </source>
</evidence>
<feature type="transmembrane region" description="Helical" evidence="1">
    <location>
        <begin position="7"/>
        <end position="32"/>
    </location>
</feature>
<name>A0A318I1V1_9BACT</name>
<keyword evidence="1" id="KW-1133">Transmembrane helix</keyword>
<reference evidence="3 4" key="1">
    <citation type="submission" date="2018-05" db="EMBL/GenBank/DDBJ databases">
        <title>Genomic Encyclopedia of Type Strains, Phase I: the one thousand microbial genomes (KMG-I) project.</title>
        <authorList>
            <person name="Kyrpides N."/>
        </authorList>
    </citation>
    <scope>NUCLEOTIDE SEQUENCE [LARGE SCALE GENOMIC DNA]</scope>
    <source>
        <strain evidence="3 4">DSM 15611</strain>
    </source>
</reference>
<gene>
    <name evidence="3" type="ORF">EJ73_01582</name>
</gene>
<feature type="transmembrane region" description="Helical" evidence="1">
    <location>
        <begin position="157"/>
        <end position="180"/>
    </location>
</feature>
<keyword evidence="1" id="KW-0472">Membrane</keyword>
<sequence>MKKNNSLILSVMCYIVVFIMIQFGISLVALYLDDSIKHPASASPTALSLSSAVASIVIIGLFLWRKWSPISRHYLQQHPWGVLVWTILAALGAILPLQWIYEQLNITVADNVKQLFDSILGSRWGYLALGILAPVAEELVFRGAILRCLLAYFNNRLPWIPIVVSALLFGAVHANLAQFVNASTMGLLLGWLYYRTHSVVPGVIFHWANNTVAYAMYVLMPDLNDGQLIDLFHGDNKLMYMGLLCSLLVLLPSLFQLNKRMGNEGRTH</sequence>
<dbReference type="AlphaFoldDB" id="A0A318I1V1"/>
<dbReference type="GO" id="GO:0080120">
    <property type="term" value="P:CAAX-box protein maturation"/>
    <property type="evidence" value="ECO:0007669"/>
    <property type="project" value="UniProtKB-ARBA"/>
</dbReference>
<feature type="transmembrane region" description="Helical" evidence="1">
    <location>
        <begin position="124"/>
        <end position="145"/>
    </location>
</feature>
<proteinExistence type="predicted"/>
<evidence type="ECO:0000256" key="1">
    <source>
        <dbReference type="SAM" id="Phobius"/>
    </source>
</evidence>
<accession>A0A318I1V1</accession>
<comment type="caution">
    <text evidence="3">The sequence shown here is derived from an EMBL/GenBank/DDBJ whole genome shotgun (WGS) entry which is preliminary data.</text>
</comment>
<dbReference type="Proteomes" id="UP000248314">
    <property type="component" value="Unassembled WGS sequence"/>
</dbReference>
<keyword evidence="1" id="KW-0812">Transmembrane</keyword>
<feature type="transmembrane region" description="Helical" evidence="1">
    <location>
        <begin position="238"/>
        <end position="257"/>
    </location>
</feature>
<feature type="transmembrane region" description="Helical" evidence="1">
    <location>
        <begin position="44"/>
        <end position="64"/>
    </location>
</feature>
<dbReference type="EMBL" id="QJJX01000017">
    <property type="protein sequence ID" value="PXX21597.1"/>
    <property type="molecule type" value="Genomic_DNA"/>
</dbReference>
<dbReference type="GO" id="GO:0004175">
    <property type="term" value="F:endopeptidase activity"/>
    <property type="evidence" value="ECO:0007669"/>
    <property type="project" value="UniProtKB-ARBA"/>
</dbReference>
<feature type="domain" description="CAAX prenyl protease 2/Lysostaphin resistance protein A-like" evidence="2">
    <location>
        <begin position="123"/>
        <end position="212"/>
    </location>
</feature>
<dbReference type="OrthoDB" id="158986at2"/>
<evidence type="ECO:0000313" key="4">
    <source>
        <dbReference type="Proteomes" id="UP000248314"/>
    </source>
</evidence>
<evidence type="ECO:0000259" key="2">
    <source>
        <dbReference type="Pfam" id="PF02517"/>
    </source>
</evidence>
<dbReference type="PANTHER" id="PTHR36435:SF1">
    <property type="entry name" value="CAAX AMINO TERMINAL PROTEASE FAMILY PROTEIN"/>
    <property type="match status" value="1"/>
</dbReference>
<dbReference type="PANTHER" id="PTHR36435">
    <property type="entry name" value="SLR1288 PROTEIN"/>
    <property type="match status" value="1"/>
</dbReference>
<organism evidence="3 4">
    <name type="scientific">Hoylesella shahii DSM 15611 = JCM 12083</name>
    <dbReference type="NCBI Taxonomy" id="1122991"/>
    <lineage>
        <taxon>Bacteria</taxon>
        <taxon>Pseudomonadati</taxon>
        <taxon>Bacteroidota</taxon>
        <taxon>Bacteroidia</taxon>
        <taxon>Bacteroidales</taxon>
        <taxon>Prevotellaceae</taxon>
        <taxon>Hoylesella</taxon>
    </lineage>
</organism>
<feature type="transmembrane region" description="Helical" evidence="1">
    <location>
        <begin position="80"/>
        <end position="101"/>
    </location>
</feature>
<dbReference type="STRING" id="1122991.GCA_000613445_02019"/>
<dbReference type="InterPro" id="IPR003675">
    <property type="entry name" value="Rce1/LyrA-like_dom"/>
</dbReference>
<keyword evidence="4" id="KW-1185">Reference proteome</keyword>